<dbReference type="InterPro" id="IPR027417">
    <property type="entry name" value="P-loop_NTPase"/>
</dbReference>
<keyword evidence="4" id="KW-1185">Reference proteome</keyword>
<evidence type="ECO:0000313" key="4">
    <source>
        <dbReference type="Proteomes" id="UP000033220"/>
    </source>
</evidence>
<feature type="domain" description="Polyphosphate kinase-2-related" evidence="2">
    <location>
        <begin position="201"/>
        <end position="425"/>
    </location>
</feature>
<dbReference type="EMBL" id="HE663493">
    <property type="protein sequence ID" value="CCG07603.1"/>
    <property type="molecule type" value="Genomic_DNA"/>
</dbReference>
<dbReference type="KEGG" id="rpm:RSPPHO_00977"/>
<dbReference type="STRING" id="1150469.RSPPHO_00977"/>
<dbReference type="GO" id="GO:0016740">
    <property type="term" value="F:transferase activity"/>
    <property type="evidence" value="ECO:0007669"/>
    <property type="project" value="UniProtKB-KW"/>
</dbReference>
<proteinExistence type="predicted"/>
<dbReference type="AlphaFoldDB" id="H6SRS4"/>
<feature type="region of interest" description="Disordered" evidence="1">
    <location>
        <begin position="140"/>
        <end position="173"/>
    </location>
</feature>
<dbReference type="PATRIC" id="fig|1150469.3.peg.1116"/>
<evidence type="ECO:0000256" key="1">
    <source>
        <dbReference type="SAM" id="MobiDB-lite"/>
    </source>
</evidence>
<feature type="domain" description="Polyphosphate kinase-2-related" evidence="2">
    <location>
        <begin position="1"/>
        <end position="135"/>
    </location>
</feature>
<gene>
    <name evidence="3" type="ORF">RSPPHO_00977</name>
</gene>
<dbReference type="Gene3D" id="3.40.50.300">
    <property type="entry name" value="P-loop containing nucleotide triphosphate hydrolases"/>
    <property type="match status" value="2"/>
</dbReference>
<evidence type="ECO:0000313" key="3">
    <source>
        <dbReference type="EMBL" id="CCG07603.1"/>
    </source>
</evidence>
<keyword evidence="3" id="KW-0808">Transferase</keyword>
<dbReference type="Pfam" id="PF03976">
    <property type="entry name" value="PPK2"/>
    <property type="match status" value="2"/>
</dbReference>
<dbReference type="PANTHER" id="PTHR34383">
    <property type="entry name" value="POLYPHOSPHATE:AMP PHOSPHOTRANSFERASE-RELATED"/>
    <property type="match status" value="1"/>
</dbReference>
<name>H6SRS4_PARPM</name>
<dbReference type="SUPFAM" id="SSF52540">
    <property type="entry name" value="P-loop containing nucleoside triphosphate hydrolases"/>
    <property type="match status" value="1"/>
</dbReference>
<dbReference type="PANTHER" id="PTHR34383:SF3">
    <property type="entry name" value="POLYPHOSPHATE:AMP PHOSPHOTRANSFERASE"/>
    <property type="match status" value="1"/>
</dbReference>
<dbReference type="Proteomes" id="UP000033220">
    <property type="component" value="Chromosome DSM 122"/>
</dbReference>
<protein>
    <submittedName>
        <fullName evidence="3">Polyphosphate:AMP phosphotransferase</fullName>
        <ecNumber evidence="3">2.7.4.-</ecNumber>
    </submittedName>
</protein>
<organism evidence="3 4">
    <name type="scientific">Pararhodospirillum photometricum DSM 122</name>
    <dbReference type="NCBI Taxonomy" id="1150469"/>
    <lineage>
        <taxon>Bacteria</taxon>
        <taxon>Pseudomonadati</taxon>
        <taxon>Pseudomonadota</taxon>
        <taxon>Alphaproteobacteria</taxon>
        <taxon>Rhodospirillales</taxon>
        <taxon>Rhodospirillaceae</taxon>
        <taxon>Pararhodospirillum</taxon>
    </lineage>
</organism>
<sequence length="426" mass="49736">MGLFLSSWYSRPFMDRALGHLDEAAFDKALERVAAFERTLSDDGTLILKFWMHLGKEPQRRRLKSLEKDPLQSWRVTPTDWDNWRRYDTFIAASERLLQRTSVGHAPWQIVEGEDHRYRSLTVLTTLRDALRRHLTERASRRATASLPDVPDGLSRPSPVDGQAPGQVSAAEPSQDVEQMLSEVRHALPSILDRLPTDLVLEKDEYARALAHEQGRLNTLVREARLKGVSTVVVFEGWDAAGKGGAIRRITQALDARDYQVIPVAAPSDEEKAHHYLWRFWRHMSRAGRVTVFDRSWYGRVLVERVEGFAEPRDWRRAYAEIRDFEEQLIDHGIALAKFWMHITREEQLNRFKERETVAYKRWKLTSEDWRNRDKWDHYEEAVNDMVERTSPSHAPWTLVEAGDKRHARVKVLRTVCDTLEKRLKE</sequence>
<dbReference type="HOGENOM" id="CLU_033786_1_2_5"/>
<evidence type="ECO:0000259" key="2">
    <source>
        <dbReference type="Pfam" id="PF03976"/>
    </source>
</evidence>
<dbReference type="InterPro" id="IPR022488">
    <property type="entry name" value="PPK2-related"/>
</dbReference>
<dbReference type="eggNOG" id="COG2326">
    <property type="taxonomic scope" value="Bacteria"/>
</dbReference>
<dbReference type="EC" id="2.7.4.-" evidence="3"/>
<reference evidence="3 4" key="1">
    <citation type="submission" date="2012-02" db="EMBL/GenBank/DDBJ databases">
        <title>Shotgun genome sequence of Phaeospirillum photometricum DSM 122.</title>
        <authorList>
            <person name="Duquesne K."/>
            <person name="Sturgis J."/>
        </authorList>
    </citation>
    <scope>NUCLEOTIDE SEQUENCE [LARGE SCALE GENOMIC DNA]</scope>
    <source>
        <strain evidence="4">DSM122</strain>
    </source>
</reference>
<accession>H6SRS4</accession>